<gene>
    <name evidence="5 8" type="primary">hflX</name>
    <name evidence="8" type="ORF">H9637_12130</name>
</gene>
<keyword evidence="6" id="KW-0175">Coiled coil</keyword>
<evidence type="ECO:0000256" key="2">
    <source>
        <dbReference type="ARBA" id="ARBA00022741"/>
    </source>
</evidence>
<dbReference type="InterPro" id="IPR025121">
    <property type="entry name" value="GTPase_HflX_N"/>
</dbReference>
<dbReference type="CDD" id="cd01878">
    <property type="entry name" value="HflX"/>
    <property type="match status" value="1"/>
</dbReference>
<dbReference type="InterPro" id="IPR027417">
    <property type="entry name" value="P-loop_NTPase"/>
</dbReference>
<comment type="subunit">
    <text evidence="5">Monomer. Associates with the 50S ribosomal subunit.</text>
</comment>
<dbReference type="NCBIfam" id="TIGR03156">
    <property type="entry name" value="GTP_HflX"/>
    <property type="match status" value="1"/>
</dbReference>
<keyword evidence="3" id="KW-0460">Magnesium</keyword>
<dbReference type="PANTHER" id="PTHR10229">
    <property type="entry name" value="GTP-BINDING PROTEIN HFLX"/>
    <property type="match status" value="1"/>
</dbReference>
<evidence type="ECO:0000256" key="4">
    <source>
        <dbReference type="ARBA" id="ARBA00023134"/>
    </source>
</evidence>
<dbReference type="RefSeq" id="WP_191740740.1">
    <property type="nucleotide sequence ID" value="NZ_JACSQB010000095.1"/>
</dbReference>
<name>A0ABR8YU30_9CLOT</name>
<dbReference type="PROSITE" id="PS51705">
    <property type="entry name" value="G_HFLX"/>
    <property type="match status" value="1"/>
</dbReference>
<evidence type="ECO:0000259" key="7">
    <source>
        <dbReference type="PROSITE" id="PS51705"/>
    </source>
</evidence>
<dbReference type="HAMAP" id="MF_00900">
    <property type="entry name" value="GTPase_HflX"/>
    <property type="match status" value="1"/>
</dbReference>
<dbReference type="EMBL" id="JACSQB010000095">
    <property type="protein sequence ID" value="MBD8047781.1"/>
    <property type="molecule type" value="Genomic_DNA"/>
</dbReference>
<keyword evidence="5" id="KW-0963">Cytoplasm</keyword>
<evidence type="ECO:0000256" key="1">
    <source>
        <dbReference type="ARBA" id="ARBA00022723"/>
    </source>
</evidence>
<proteinExistence type="inferred from homology"/>
<comment type="subcellular location">
    <subcellularLocation>
        <location evidence="5">Cytoplasm</location>
    </subcellularLocation>
    <text evidence="5">May associate with membranes.</text>
</comment>
<reference evidence="8 9" key="1">
    <citation type="submission" date="2020-08" db="EMBL/GenBank/DDBJ databases">
        <title>A Genomic Blueprint of the Chicken Gut Microbiome.</title>
        <authorList>
            <person name="Gilroy R."/>
            <person name="Ravi A."/>
            <person name="Getino M."/>
            <person name="Pursley I."/>
            <person name="Horton D.L."/>
            <person name="Alikhan N.-F."/>
            <person name="Baker D."/>
            <person name="Gharbi K."/>
            <person name="Hall N."/>
            <person name="Watson M."/>
            <person name="Adriaenssens E.M."/>
            <person name="Foster-Nyarko E."/>
            <person name="Jarju S."/>
            <person name="Secka A."/>
            <person name="Antonio M."/>
            <person name="Oren A."/>
            <person name="Chaudhuri R."/>
            <person name="La Ragione R.M."/>
            <person name="Hildebrand F."/>
            <person name="Pallen M.J."/>
        </authorList>
    </citation>
    <scope>NUCLEOTIDE SEQUENCE [LARGE SCALE GENOMIC DNA]</scope>
    <source>
        <strain evidence="8 9">N37</strain>
    </source>
</reference>
<dbReference type="Gene3D" id="6.10.250.2860">
    <property type="match status" value="1"/>
</dbReference>
<dbReference type="Pfam" id="PF01926">
    <property type="entry name" value="MMR_HSR1"/>
    <property type="match status" value="1"/>
</dbReference>
<evidence type="ECO:0000256" key="3">
    <source>
        <dbReference type="ARBA" id="ARBA00022842"/>
    </source>
</evidence>
<evidence type="ECO:0000313" key="8">
    <source>
        <dbReference type="EMBL" id="MBD8047781.1"/>
    </source>
</evidence>
<accession>A0ABR8YU30</accession>
<dbReference type="InterPro" id="IPR032305">
    <property type="entry name" value="GTP-bd_M"/>
</dbReference>
<dbReference type="Gene3D" id="3.40.50.11060">
    <property type="entry name" value="GTPase HflX, N-terminal domain"/>
    <property type="match status" value="1"/>
</dbReference>
<dbReference type="NCBIfam" id="TIGR00231">
    <property type="entry name" value="small_GTP"/>
    <property type="match status" value="1"/>
</dbReference>
<sequence length="605" mass="68206">MITGNINGIKKVILEKLESLYELTIDSYSIFSYELVEKLNEISKNIKKELCVVINRRGKITAISVGKINTVEIPYINVKDKRLSGFRIIHTHPSGDSKLSSMDTSALVDLKLDAIAAIGVNENIENINVNIGFCDIYNNNLIFKELENLSLEDSLQLNFKDNIDYIDKIIGDITQYEDDVERAILVGTDSEESLEELSNLAKACNVVPVYKTFQKKTRINSAYYAGQGKVQEIAHLRQLKNANVVIFDDELSGSQVRNLEGAIKCKVIDRTTLILDIFARRAKSKESILQVELAMLNHKLSRLRNANANLARIKGGVGVKGGVGSRGPGEKKLETDRRYIEDRIEEIKNELYKIINQRAVQRIKRSKNNIGKVAIVGYTNAGKSTLRNKICELSASNILNKEGVLEADMLFATLDTTIRAITLYDNRKITLSDTVGFISKLPHELVEAFKSTLEEVTEADLLLHVVDSSNKDAIKQINSVNIVLNELNAKNKNTIIVLNKIDKACDKNLKELKDFLKDEKVIEISAIKEINLVELLHMISSEIPNKLIEKDFIIPYSNQDLVSILHEYSKVIKEYYIEEGTCIKALVHEEIYKKCIDFEVKTTIN</sequence>
<dbReference type="Proteomes" id="UP000627166">
    <property type="component" value="Unassembled WGS sequence"/>
</dbReference>
<keyword evidence="2 5" id="KW-0547">Nucleotide-binding</keyword>
<dbReference type="PANTHER" id="PTHR10229:SF0">
    <property type="entry name" value="GTP-BINDING PROTEIN 6-RELATED"/>
    <property type="match status" value="1"/>
</dbReference>
<dbReference type="InterPro" id="IPR016496">
    <property type="entry name" value="GTPase_HflX"/>
</dbReference>
<dbReference type="Gene3D" id="3.40.50.300">
    <property type="entry name" value="P-loop containing nucleotide triphosphate hydrolases"/>
    <property type="match status" value="1"/>
</dbReference>
<dbReference type="InterPro" id="IPR006073">
    <property type="entry name" value="GTP-bd"/>
</dbReference>
<protein>
    <recommendedName>
        <fullName evidence="5">GTPase HflX</fullName>
    </recommendedName>
    <alternativeName>
        <fullName evidence="5">GTP-binding protein HflX</fullName>
    </alternativeName>
</protein>
<dbReference type="Pfam" id="PF16360">
    <property type="entry name" value="GTP-bdg_M"/>
    <property type="match status" value="1"/>
</dbReference>
<dbReference type="PRINTS" id="PR00326">
    <property type="entry name" value="GTP1OBG"/>
</dbReference>
<comment type="function">
    <text evidence="5">GTPase that associates with the 50S ribosomal subunit and may have a role during protein synthesis or ribosome biogenesis.</text>
</comment>
<comment type="similarity">
    <text evidence="5">Belongs to the TRAFAC class OBG-HflX-like GTPase superfamily. HflX GTPase family.</text>
</comment>
<dbReference type="InterPro" id="IPR042108">
    <property type="entry name" value="GTPase_HflX_N_sf"/>
</dbReference>
<keyword evidence="1" id="KW-0479">Metal-binding</keyword>
<evidence type="ECO:0000313" key="9">
    <source>
        <dbReference type="Proteomes" id="UP000627166"/>
    </source>
</evidence>
<dbReference type="SUPFAM" id="SSF52540">
    <property type="entry name" value="P-loop containing nucleoside triphosphate hydrolases"/>
    <property type="match status" value="1"/>
</dbReference>
<evidence type="ECO:0000256" key="5">
    <source>
        <dbReference type="HAMAP-Rule" id="MF_00900"/>
    </source>
</evidence>
<keyword evidence="9" id="KW-1185">Reference proteome</keyword>
<dbReference type="InterPro" id="IPR030394">
    <property type="entry name" value="G_HFLX_dom"/>
</dbReference>
<organism evidence="8 9">
    <name type="scientific">Clostridium faecium</name>
    <dbReference type="NCBI Taxonomy" id="2762223"/>
    <lineage>
        <taxon>Bacteria</taxon>
        <taxon>Bacillati</taxon>
        <taxon>Bacillota</taxon>
        <taxon>Clostridia</taxon>
        <taxon>Eubacteriales</taxon>
        <taxon>Clostridiaceae</taxon>
        <taxon>Clostridium</taxon>
    </lineage>
</organism>
<comment type="caution">
    <text evidence="8">The sequence shown here is derived from an EMBL/GenBank/DDBJ whole genome shotgun (WGS) entry which is preliminary data.</text>
</comment>
<keyword evidence="4 5" id="KW-0342">GTP-binding</keyword>
<feature type="coiled-coil region" evidence="6">
    <location>
        <begin position="293"/>
        <end position="350"/>
    </location>
</feature>
<dbReference type="Pfam" id="PF13167">
    <property type="entry name" value="GTP-bdg_N"/>
    <property type="match status" value="1"/>
</dbReference>
<feature type="domain" description="Hflx-type G" evidence="7">
    <location>
        <begin position="371"/>
        <end position="547"/>
    </location>
</feature>
<evidence type="ECO:0000256" key="6">
    <source>
        <dbReference type="SAM" id="Coils"/>
    </source>
</evidence>
<dbReference type="InterPro" id="IPR005225">
    <property type="entry name" value="Small_GTP-bd"/>
</dbReference>